<dbReference type="GO" id="GO:0015280">
    <property type="term" value="F:ligand-gated sodium channel activity"/>
    <property type="evidence" value="ECO:0007669"/>
    <property type="project" value="TreeGrafter"/>
</dbReference>
<organism evidence="13">
    <name type="scientific">Schistocephalus solidus</name>
    <name type="common">Tapeworm</name>
    <dbReference type="NCBI Taxonomy" id="70667"/>
    <lineage>
        <taxon>Eukaryota</taxon>
        <taxon>Metazoa</taxon>
        <taxon>Spiralia</taxon>
        <taxon>Lophotrochozoa</taxon>
        <taxon>Platyhelminthes</taxon>
        <taxon>Cestoda</taxon>
        <taxon>Eucestoda</taxon>
        <taxon>Diphyllobothriidea</taxon>
        <taxon>Diphyllobothriidae</taxon>
        <taxon>Schistocephalus</taxon>
    </lineage>
</organism>
<keyword evidence="9 11" id="KW-0739">Sodium transport</keyword>
<evidence type="ECO:0008006" key="14">
    <source>
        <dbReference type="Google" id="ProtNLM"/>
    </source>
</evidence>
<feature type="transmembrane region" description="Helical" evidence="12">
    <location>
        <begin position="549"/>
        <end position="574"/>
    </location>
</feature>
<keyword evidence="10 11" id="KW-0407">Ion channel</keyword>
<dbReference type="InterPro" id="IPR001873">
    <property type="entry name" value="ENaC"/>
</dbReference>
<dbReference type="AlphaFoldDB" id="A0A0X3PKU7"/>
<evidence type="ECO:0000256" key="6">
    <source>
        <dbReference type="ARBA" id="ARBA00023053"/>
    </source>
</evidence>
<keyword evidence="7 11" id="KW-0406">Ion transport</keyword>
<dbReference type="EMBL" id="GEEE01010694">
    <property type="protein sequence ID" value="JAP52531.1"/>
    <property type="molecule type" value="Transcribed_RNA"/>
</dbReference>
<evidence type="ECO:0000256" key="5">
    <source>
        <dbReference type="ARBA" id="ARBA00022989"/>
    </source>
</evidence>
<keyword evidence="4 11" id="KW-0812">Transmembrane</keyword>
<sequence>YHGRSSVQVVFEGWRARTLAQLCSGIMSFYSKVFSQSSLVPLAKIASARTRSQRIIWVTITAAMFMGLCICITLVTLQYSRHQTVFQLDYSGRHTVYDQTPGITICPEGKEMLRLFKHASRANGWPETSVNPPWEDPPITVALLKLITDATKEPPGVIGHHLPPGKLKWDTQHTAKSPIYRRLHNFSVQFRIKPAHLEAAYQIFVLEQVPHKISFICTTFELTSSEPELPWSDLEVEISQDMNTAAIATNTVNAETPRGATFTIITHERGELPFSAYDRSIHNMITPATQISIYFSKSVTRRINTARNPCHEGIDAIWMSSTRVRPEEASNTTSAVVAAAPATATASTGVRFLDFLDRRRLNLKKQRAWPTANLPYLQTESLSPPAPSLGASVLQNVFGVGSKDAQDGSGGVGGGGGGGGGVDRSLTVRLFNTELLYSREACGWALCCHKVARNCNCTCSMDWLLSTGTSNCPAMECEKSECTDSPILYDQCPMPCVTVKFIKQNSLVIGPADSGLPSNVSLMKLLRSENVQVATEEEIYSLAKLFSEIGGLCSLFIGFSCIFIFELIEAMLLFRSDKRGMRVMARQTEKPPVYCCASEAASAPTRNGWRRKKRAMGALEENCVRKSVAKAETAYRNVDAASCQGDKRTPEQERKETVTITVMMRTNPAHKNSMASFSENEVAQSAVDTLPMADSQGLTKFQILNLMRTGQLRFRLVFSE</sequence>
<accession>A0A0X3PKU7</accession>
<evidence type="ECO:0000256" key="8">
    <source>
        <dbReference type="ARBA" id="ARBA00023136"/>
    </source>
</evidence>
<evidence type="ECO:0000256" key="9">
    <source>
        <dbReference type="ARBA" id="ARBA00023201"/>
    </source>
</evidence>
<gene>
    <name evidence="13" type="ORF">TR96039</name>
</gene>
<comment type="similarity">
    <text evidence="11">Belongs to the amiloride-sensitive sodium channel (TC 1.A.6) family.</text>
</comment>
<evidence type="ECO:0000256" key="10">
    <source>
        <dbReference type="ARBA" id="ARBA00023303"/>
    </source>
</evidence>
<evidence type="ECO:0000256" key="12">
    <source>
        <dbReference type="SAM" id="Phobius"/>
    </source>
</evidence>
<dbReference type="GO" id="GO:0005886">
    <property type="term" value="C:plasma membrane"/>
    <property type="evidence" value="ECO:0007669"/>
    <property type="project" value="TreeGrafter"/>
</dbReference>
<evidence type="ECO:0000256" key="4">
    <source>
        <dbReference type="ARBA" id="ARBA00022692"/>
    </source>
</evidence>
<comment type="subcellular location">
    <subcellularLocation>
        <location evidence="1">Membrane</location>
        <topology evidence="1">Multi-pass membrane protein</topology>
    </subcellularLocation>
</comment>
<keyword evidence="2 11" id="KW-0813">Transport</keyword>
<keyword evidence="5 12" id="KW-1133">Transmembrane helix</keyword>
<feature type="transmembrane region" description="Helical" evidence="12">
    <location>
        <begin position="55"/>
        <end position="77"/>
    </location>
</feature>
<keyword evidence="3 11" id="KW-0894">Sodium channel</keyword>
<reference evidence="13" key="1">
    <citation type="submission" date="2016-01" db="EMBL/GenBank/DDBJ databases">
        <title>Reference transcriptome for the parasite Schistocephalus solidus: insights into the molecular evolution of parasitism.</title>
        <authorList>
            <person name="Hebert F.O."/>
            <person name="Grambauer S."/>
            <person name="Barber I."/>
            <person name="Landry C.R."/>
            <person name="Aubin-Horth N."/>
        </authorList>
    </citation>
    <scope>NUCLEOTIDE SEQUENCE</scope>
</reference>
<evidence type="ECO:0000256" key="11">
    <source>
        <dbReference type="RuleBase" id="RU000679"/>
    </source>
</evidence>
<proteinExistence type="inferred from homology"/>
<name>A0A0X3PKU7_SCHSO</name>
<protein>
    <recommendedName>
        <fullName evidence="14">Amiloride-sensitive sodium channel</fullName>
    </recommendedName>
</protein>
<evidence type="ECO:0000256" key="2">
    <source>
        <dbReference type="ARBA" id="ARBA00022448"/>
    </source>
</evidence>
<dbReference type="Pfam" id="PF00858">
    <property type="entry name" value="ASC"/>
    <property type="match status" value="2"/>
</dbReference>
<keyword evidence="8 12" id="KW-0472">Membrane</keyword>
<evidence type="ECO:0000313" key="13">
    <source>
        <dbReference type="EMBL" id="JAP52531.1"/>
    </source>
</evidence>
<keyword evidence="6" id="KW-0915">Sodium</keyword>
<feature type="non-terminal residue" evidence="13">
    <location>
        <position position="1"/>
    </location>
</feature>
<evidence type="ECO:0000256" key="1">
    <source>
        <dbReference type="ARBA" id="ARBA00004141"/>
    </source>
</evidence>
<dbReference type="Gene3D" id="1.10.287.770">
    <property type="entry name" value="YojJ-like"/>
    <property type="match status" value="1"/>
</dbReference>
<evidence type="ECO:0000256" key="3">
    <source>
        <dbReference type="ARBA" id="ARBA00022461"/>
    </source>
</evidence>
<dbReference type="PANTHER" id="PTHR11690:SF293">
    <property type="entry name" value="ACID-SENSING ION CHANNEL 1"/>
    <property type="match status" value="1"/>
</dbReference>
<dbReference type="PANTHER" id="PTHR11690">
    <property type="entry name" value="AMILORIDE-SENSITIVE SODIUM CHANNEL-RELATED"/>
    <property type="match status" value="1"/>
</dbReference>
<evidence type="ECO:0000256" key="7">
    <source>
        <dbReference type="ARBA" id="ARBA00023065"/>
    </source>
</evidence>